<dbReference type="EMBL" id="CP052766">
    <property type="protein sequence ID" value="QJR80214.1"/>
    <property type="molecule type" value="Genomic_DNA"/>
</dbReference>
<dbReference type="SUPFAM" id="SSF55073">
    <property type="entry name" value="Nucleotide cyclase"/>
    <property type="match status" value="1"/>
</dbReference>
<feature type="transmembrane region" description="Helical" evidence="4">
    <location>
        <begin position="79"/>
        <end position="102"/>
    </location>
</feature>
<reference evidence="6 7" key="2">
    <citation type="submission" date="2020-04" db="EMBL/GenBank/DDBJ databases">
        <title>Complete genome sequence of Alteromonas pelagimontana 5.12T.</title>
        <authorList>
            <person name="Sinha R.K."/>
            <person name="Krishnan K.P."/>
            <person name="Kurian J.P."/>
        </authorList>
    </citation>
    <scope>NUCLEOTIDE SEQUENCE [LARGE SCALE GENOMIC DNA]</scope>
    <source>
        <strain evidence="6 7">5.12</strain>
    </source>
</reference>
<feature type="domain" description="GGDEF" evidence="5">
    <location>
        <begin position="233"/>
        <end position="365"/>
    </location>
</feature>
<dbReference type="Proteomes" id="UP000219285">
    <property type="component" value="Chromosome"/>
</dbReference>
<dbReference type="InterPro" id="IPR029787">
    <property type="entry name" value="Nucleotide_cyclase"/>
</dbReference>
<reference evidence="7" key="1">
    <citation type="submission" date="2014-12" db="EMBL/GenBank/DDBJ databases">
        <title>Complete genome sequence of a multi-drug resistant Klebsiella pneumoniae.</title>
        <authorList>
            <person name="Hua X."/>
            <person name="Chen Q."/>
            <person name="Li X."/>
            <person name="Feng Y."/>
            <person name="Ruan Z."/>
            <person name="Yu Y."/>
        </authorList>
    </citation>
    <scope>NUCLEOTIDE SEQUENCE [LARGE SCALE GENOMIC DNA]</scope>
    <source>
        <strain evidence="7">5.12</strain>
    </source>
</reference>
<dbReference type="Gene3D" id="3.30.70.270">
    <property type="match status" value="1"/>
</dbReference>
<gene>
    <name evidence="6" type="ORF">CA267_005210</name>
</gene>
<dbReference type="AlphaFoldDB" id="A0A6M4MAL9"/>
<dbReference type="Pfam" id="PF00990">
    <property type="entry name" value="GGDEF"/>
    <property type="match status" value="1"/>
</dbReference>
<feature type="transmembrane region" description="Helical" evidence="4">
    <location>
        <begin position="170"/>
        <end position="192"/>
    </location>
</feature>
<name>A0A6M4MAL9_9ALTE</name>
<keyword evidence="4" id="KW-1133">Transmembrane helix</keyword>
<keyword evidence="7" id="KW-1185">Reference proteome</keyword>
<keyword evidence="4" id="KW-0812">Transmembrane</keyword>
<dbReference type="PANTHER" id="PTHR45138">
    <property type="entry name" value="REGULATORY COMPONENTS OF SENSORY TRANSDUCTION SYSTEM"/>
    <property type="match status" value="1"/>
</dbReference>
<evidence type="ECO:0000256" key="3">
    <source>
        <dbReference type="ARBA" id="ARBA00034247"/>
    </source>
</evidence>
<dbReference type="CDD" id="cd01949">
    <property type="entry name" value="GGDEF"/>
    <property type="match status" value="1"/>
</dbReference>
<feature type="transmembrane region" description="Helical" evidence="4">
    <location>
        <begin position="45"/>
        <end position="67"/>
    </location>
</feature>
<dbReference type="GO" id="GO:0052621">
    <property type="term" value="F:diguanylate cyclase activity"/>
    <property type="evidence" value="ECO:0007669"/>
    <property type="project" value="UniProtKB-EC"/>
</dbReference>
<keyword evidence="4" id="KW-0472">Membrane</keyword>
<proteinExistence type="predicted"/>
<dbReference type="NCBIfam" id="TIGR00254">
    <property type="entry name" value="GGDEF"/>
    <property type="match status" value="1"/>
</dbReference>
<evidence type="ECO:0000256" key="1">
    <source>
        <dbReference type="ARBA" id="ARBA00001946"/>
    </source>
</evidence>
<protein>
    <recommendedName>
        <fullName evidence="2">diguanylate cyclase</fullName>
        <ecNumber evidence="2">2.7.7.65</ecNumber>
    </recommendedName>
</protein>
<comment type="catalytic activity">
    <reaction evidence="3">
        <text>2 GTP = 3',3'-c-di-GMP + 2 diphosphate</text>
        <dbReference type="Rhea" id="RHEA:24898"/>
        <dbReference type="ChEBI" id="CHEBI:33019"/>
        <dbReference type="ChEBI" id="CHEBI:37565"/>
        <dbReference type="ChEBI" id="CHEBI:58805"/>
        <dbReference type="EC" id="2.7.7.65"/>
    </reaction>
</comment>
<feature type="transmembrane region" description="Helical" evidence="4">
    <location>
        <begin position="108"/>
        <end position="126"/>
    </location>
</feature>
<evidence type="ECO:0000313" key="7">
    <source>
        <dbReference type="Proteomes" id="UP000219285"/>
    </source>
</evidence>
<dbReference type="PROSITE" id="PS50887">
    <property type="entry name" value="GGDEF"/>
    <property type="match status" value="1"/>
</dbReference>
<dbReference type="SMART" id="SM00267">
    <property type="entry name" value="GGDEF"/>
    <property type="match status" value="1"/>
</dbReference>
<feature type="transmembrane region" description="Helical" evidence="4">
    <location>
        <begin position="138"/>
        <end position="158"/>
    </location>
</feature>
<dbReference type="InterPro" id="IPR043128">
    <property type="entry name" value="Rev_trsase/Diguanyl_cyclase"/>
</dbReference>
<dbReference type="KEGG" id="apel:CA267_005210"/>
<evidence type="ECO:0000256" key="4">
    <source>
        <dbReference type="SAM" id="Phobius"/>
    </source>
</evidence>
<evidence type="ECO:0000313" key="6">
    <source>
        <dbReference type="EMBL" id="QJR80214.1"/>
    </source>
</evidence>
<dbReference type="FunFam" id="3.30.70.270:FF:000001">
    <property type="entry name" value="Diguanylate cyclase domain protein"/>
    <property type="match status" value="1"/>
</dbReference>
<dbReference type="OrthoDB" id="9812260at2"/>
<dbReference type="PANTHER" id="PTHR45138:SF9">
    <property type="entry name" value="DIGUANYLATE CYCLASE DGCM-RELATED"/>
    <property type="match status" value="1"/>
</dbReference>
<evidence type="ECO:0000259" key="5">
    <source>
        <dbReference type="PROSITE" id="PS50887"/>
    </source>
</evidence>
<dbReference type="RefSeq" id="WP_083638310.1">
    <property type="nucleotide sequence ID" value="NZ_CP052766.1"/>
</dbReference>
<sequence length="365" mass="40941">MLFTFALPPSSHFEKGRSVHFARLFLLCMWLGHCCLSARHLDQMMIYVVGYNFFTLASAYLLFMTVIKRYGHVIRRRSFHLILAHMAVNQFATLFFYLVYDIVAAREMILLVSCSIPLIMTTLRIRHYIGNDSSGDRVIFVGMLCAQGILFLGSPLYLFNGAGSELRQTFIQFGLILVMMILFMLGFVVSVLHSLVRRLRSQVYIDPLTGCKNRHYFYDMAPKFGAHAARAGHDLSVVVCDIDHFKAINDKHGHVVGDKALKQFAKIVGAGLRKEDSLIRLGGEEFLILSPNCSLNQAYAMAERLRELVCEQPMRFKEASFTLTASFGVGAIAPKSDIFKGISEADGALYEAKSQGRNQVIAVGI</sequence>
<accession>A0A6M4MAL9</accession>
<dbReference type="EC" id="2.7.7.65" evidence="2"/>
<comment type="cofactor">
    <cofactor evidence="1">
        <name>Mg(2+)</name>
        <dbReference type="ChEBI" id="CHEBI:18420"/>
    </cofactor>
</comment>
<evidence type="ECO:0000256" key="2">
    <source>
        <dbReference type="ARBA" id="ARBA00012528"/>
    </source>
</evidence>
<dbReference type="InterPro" id="IPR050469">
    <property type="entry name" value="Diguanylate_Cyclase"/>
</dbReference>
<dbReference type="InterPro" id="IPR000160">
    <property type="entry name" value="GGDEF_dom"/>
</dbReference>
<organism evidence="6 7">
    <name type="scientific">Alteromonas pelagimontana</name>
    <dbReference type="NCBI Taxonomy" id="1858656"/>
    <lineage>
        <taxon>Bacteria</taxon>
        <taxon>Pseudomonadati</taxon>
        <taxon>Pseudomonadota</taxon>
        <taxon>Gammaproteobacteria</taxon>
        <taxon>Alteromonadales</taxon>
        <taxon>Alteromonadaceae</taxon>
        <taxon>Alteromonas/Salinimonas group</taxon>
        <taxon>Alteromonas</taxon>
    </lineage>
</organism>